<gene>
    <name evidence="1" type="ORF">MRB53_031678</name>
</gene>
<organism evidence="1 2">
    <name type="scientific">Persea americana</name>
    <name type="common">Avocado</name>
    <dbReference type="NCBI Taxonomy" id="3435"/>
    <lineage>
        <taxon>Eukaryota</taxon>
        <taxon>Viridiplantae</taxon>
        <taxon>Streptophyta</taxon>
        <taxon>Embryophyta</taxon>
        <taxon>Tracheophyta</taxon>
        <taxon>Spermatophyta</taxon>
        <taxon>Magnoliopsida</taxon>
        <taxon>Magnoliidae</taxon>
        <taxon>Laurales</taxon>
        <taxon>Lauraceae</taxon>
        <taxon>Persea</taxon>
    </lineage>
</organism>
<proteinExistence type="predicted"/>
<protein>
    <submittedName>
        <fullName evidence="1">Uncharacterized protein</fullName>
    </submittedName>
</protein>
<name>A0ACC2KPN2_PERAE</name>
<keyword evidence="2" id="KW-1185">Reference proteome</keyword>
<dbReference type="EMBL" id="CM056818">
    <property type="protein sequence ID" value="KAJ8623149.1"/>
    <property type="molecule type" value="Genomic_DNA"/>
</dbReference>
<evidence type="ECO:0000313" key="2">
    <source>
        <dbReference type="Proteomes" id="UP001234297"/>
    </source>
</evidence>
<evidence type="ECO:0000313" key="1">
    <source>
        <dbReference type="EMBL" id="KAJ8623149.1"/>
    </source>
</evidence>
<reference evidence="1 2" key="1">
    <citation type="journal article" date="2022" name="Hortic Res">
        <title>A haplotype resolved chromosomal level avocado genome allows analysis of novel avocado genes.</title>
        <authorList>
            <person name="Nath O."/>
            <person name="Fletcher S.J."/>
            <person name="Hayward A."/>
            <person name="Shaw L.M."/>
            <person name="Masouleh A.K."/>
            <person name="Furtado A."/>
            <person name="Henry R.J."/>
            <person name="Mitter N."/>
        </authorList>
    </citation>
    <scope>NUCLEOTIDE SEQUENCE [LARGE SCALE GENOMIC DNA]</scope>
    <source>
        <strain evidence="2">cv. Hass</strain>
    </source>
</reference>
<sequence>MSGRRYLTSHKALFGPSRSSSSIIRNKKEAPSNLRMATNDIRQSWAFAAGVMGNVVSFMVYLAPLPTFYRVYKKKSTEGFQSIPYVVALFSAMLWLYYGMLKTDGYLLITSNSVGCAIEAAYITVYMVYATRSAKIFTVRLLLLMNVGAFGLIFLTTFMIVHGTKRLLILGWIGSAFSVCVFAAPLSIIRLVIKTKSVEFMPINLSFFLTISALIWFAYGFLIADYFVALPNVLGLLFGVTQMIMYIVYRGTNTRILDEKLPEQVIDIRLSTLESPEVHPIDIEMAHGESNESPNDNKTAHGESNESHV</sequence>
<comment type="caution">
    <text evidence="1">The sequence shown here is derived from an EMBL/GenBank/DDBJ whole genome shotgun (WGS) entry which is preliminary data.</text>
</comment>
<dbReference type="Proteomes" id="UP001234297">
    <property type="component" value="Chromosome 10"/>
</dbReference>
<accession>A0ACC2KPN2</accession>